<dbReference type="HOGENOM" id="CLU_068005_0_0_9"/>
<dbReference type="PATRIC" id="fig|592022.4.peg.2957"/>
<reference evidence="1 2" key="1">
    <citation type="journal article" date="2015" name="Genome Announc.">
        <title>Complete genome sequences for 35 biothreat assay-relevant bacillus species.</title>
        <authorList>
            <person name="Johnson S.L."/>
            <person name="Daligault H.E."/>
            <person name="Davenport K.W."/>
            <person name="Jaissle J."/>
            <person name="Frey K.G."/>
            <person name="Ladner J.T."/>
            <person name="Broomall S.M."/>
            <person name="Bishop-Lilly K.A."/>
            <person name="Bruce D.C."/>
            <person name="Gibbons H.S."/>
            <person name="Coyne S.R."/>
            <person name="Lo C.C."/>
            <person name="Meincke L."/>
            <person name="Munk A.C."/>
            <person name="Koroleva G.I."/>
            <person name="Rosenzweig C.N."/>
            <person name="Palacios G.F."/>
            <person name="Redden C.L."/>
            <person name="Minogue T.D."/>
            <person name="Chain P.S."/>
        </authorList>
    </citation>
    <scope>NUCLEOTIDE SEQUENCE [LARGE SCALE GENOMIC DNA]</scope>
    <source>
        <strain evidence="2">ATCC 14581 / DSM 32 / JCM 2506 / NBRC 15308 / NCIMB 9376 / NCTC 10342 / NRRL B-14308 / VKM B-512</strain>
    </source>
</reference>
<dbReference type="Proteomes" id="UP000031829">
    <property type="component" value="Chromosome"/>
</dbReference>
<dbReference type="GeneID" id="93643423"/>
<protein>
    <submittedName>
        <fullName evidence="1">Xylose isomerase-like TIM barrel family protein</fullName>
    </submittedName>
</protein>
<sequence>MNSIIIPLNAFETTGFQHTMIGKIYEQQVHGVEIRRELMKKVDQEIELIAEELKTYPLFTVYSAPIELWKENGELNTQELKAILEEAVSLGAQWVKVSLGFYQPQSPMADLQQLLEAFPALRLFVENDQTSHGGNIASLHAFFDNAYEVPVSMTFDIGNWLYVHEQPQEAIKMLRSFVGYIHIKHVIKSSGKLVTTAISNDSNEMWKDILKGFSHSIFKALEFPIDEPEQIPGFISSVQAAEQEEVQ</sequence>
<dbReference type="InterPro" id="IPR036237">
    <property type="entry name" value="Xyl_isomerase-like_sf"/>
</dbReference>
<dbReference type="KEGG" id="bmeg:BG04_5477"/>
<dbReference type="AlphaFoldDB" id="A0A0B6ATJ8"/>
<dbReference type="Gene3D" id="3.20.20.150">
    <property type="entry name" value="Divalent-metal-dependent TIM barrel enzymes"/>
    <property type="match status" value="1"/>
</dbReference>
<keyword evidence="1" id="KW-0413">Isomerase</keyword>
<organism evidence="1 2">
    <name type="scientific">Priestia megaterium (strain ATCC 14581 / DSM 32 / CCUG 1817 / JCM 2506 / NBRC 15308 / NCIMB 9376 / NCTC 10342 / NRRL B-14308 / VKM B-512 / Ford 19)</name>
    <name type="common">Bacillus megaterium</name>
    <dbReference type="NCBI Taxonomy" id="1348623"/>
    <lineage>
        <taxon>Bacteria</taxon>
        <taxon>Bacillati</taxon>
        <taxon>Bacillota</taxon>
        <taxon>Bacilli</taxon>
        <taxon>Bacillales</taxon>
        <taxon>Bacillaceae</taxon>
        <taxon>Priestia</taxon>
    </lineage>
</organism>
<dbReference type="RefSeq" id="WP_013083745.1">
    <property type="nucleotide sequence ID" value="NZ_BCVB01000011.1"/>
</dbReference>
<dbReference type="EMBL" id="CP009920">
    <property type="protein sequence ID" value="AJI23998.1"/>
    <property type="molecule type" value="Genomic_DNA"/>
</dbReference>
<gene>
    <name evidence="1" type="ORF">BG04_5477</name>
</gene>
<evidence type="ECO:0000313" key="1">
    <source>
        <dbReference type="EMBL" id="AJI23998.1"/>
    </source>
</evidence>
<dbReference type="SUPFAM" id="SSF51658">
    <property type="entry name" value="Xylose isomerase-like"/>
    <property type="match status" value="1"/>
</dbReference>
<accession>A0A0B6ATJ8</accession>
<proteinExistence type="predicted"/>
<dbReference type="GO" id="GO:0016853">
    <property type="term" value="F:isomerase activity"/>
    <property type="evidence" value="ECO:0007669"/>
    <property type="project" value="UniProtKB-KW"/>
</dbReference>
<evidence type="ECO:0000313" key="2">
    <source>
        <dbReference type="Proteomes" id="UP000031829"/>
    </source>
</evidence>
<dbReference type="CDD" id="cd00945">
    <property type="entry name" value="Aldolase_Class_I"/>
    <property type="match status" value="1"/>
</dbReference>
<name>A0A0B6ATJ8_PRIM2</name>